<sequence length="236" mass="24361">MQSKTKSCIDPVLYEDGRYRKLTQYLALNSGSSVSFCGEGCQRNYGSCGAKGIKSFADGTPQWLKDFLKSFGISRHPPGPHNGTHSDRNGTHPGHRGPHRFNGTHGGKPQPSKNVGARSVEAEVTPRCARDAGGEVSRRCEHGADEGEVAPLAAQPTGADHRGGPGSRAGYAPSGTPPARPTGTHGPGGPKGPPPSRTPPPRFTGPPPSGTPAARPTGAHVHGGPPHSGTPPPRPA</sequence>
<evidence type="ECO:0000313" key="4">
    <source>
        <dbReference type="Proteomes" id="UP000006039"/>
    </source>
</evidence>
<reference evidence="3" key="4">
    <citation type="journal article" date="2015" name="G3 (Bethesda)">
        <title>Genome sequences of three phytopathogenic species of the Magnaporthaceae family of fungi.</title>
        <authorList>
            <person name="Okagaki L.H."/>
            <person name="Nunes C.C."/>
            <person name="Sailsbery J."/>
            <person name="Clay B."/>
            <person name="Brown D."/>
            <person name="John T."/>
            <person name="Oh Y."/>
            <person name="Young N."/>
            <person name="Fitzgerald M."/>
            <person name="Haas B.J."/>
            <person name="Zeng Q."/>
            <person name="Young S."/>
            <person name="Adiconis X."/>
            <person name="Fan L."/>
            <person name="Levin J.Z."/>
            <person name="Mitchell T.K."/>
            <person name="Okubara P.A."/>
            <person name="Farman M.L."/>
            <person name="Kohn L.M."/>
            <person name="Birren B."/>
            <person name="Ma L.-J."/>
            <person name="Dean R.A."/>
        </authorList>
    </citation>
    <scope>NUCLEOTIDE SEQUENCE</scope>
    <source>
        <strain evidence="3">R3-111a-1</strain>
    </source>
</reference>
<organism evidence="2">
    <name type="scientific">Gaeumannomyces tritici (strain R3-111a-1)</name>
    <name type="common">Wheat and barley take-all root rot fungus</name>
    <name type="synonym">Gaeumannomyces graminis var. tritici</name>
    <dbReference type="NCBI Taxonomy" id="644352"/>
    <lineage>
        <taxon>Eukaryota</taxon>
        <taxon>Fungi</taxon>
        <taxon>Dikarya</taxon>
        <taxon>Ascomycota</taxon>
        <taxon>Pezizomycotina</taxon>
        <taxon>Sordariomycetes</taxon>
        <taxon>Sordariomycetidae</taxon>
        <taxon>Magnaporthales</taxon>
        <taxon>Magnaporthaceae</taxon>
        <taxon>Gaeumannomyces</taxon>
    </lineage>
</organism>
<reference evidence="4" key="1">
    <citation type="submission" date="2010-07" db="EMBL/GenBank/DDBJ databases">
        <title>The genome sequence of Gaeumannomyces graminis var. tritici strain R3-111a-1.</title>
        <authorList>
            <consortium name="The Broad Institute Genome Sequencing Platform"/>
            <person name="Ma L.-J."/>
            <person name="Dead R."/>
            <person name="Young S."/>
            <person name="Zeng Q."/>
            <person name="Koehrsen M."/>
            <person name="Alvarado L."/>
            <person name="Berlin A."/>
            <person name="Chapman S.B."/>
            <person name="Chen Z."/>
            <person name="Freedman E."/>
            <person name="Gellesch M."/>
            <person name="Goldberg J."/>
            <person name="Griggs A."/>
            <person name="Gujja S."/>
            <person name="Heilman E.R."/>
            <person name="Heiman D."/>
            <person name="Hepburn T."/>
            <person name="Howarth C."/>
            <person name="Jen D."/>
            <person name="Larson L."/>
            <person name="Mehta T."/>
            <person name="Neiman D."/>
            <person name="Pearson M."/>
            <person name="Roberts A."/>
            <person name="Saif S."/>
            <person name="Shea T."/>
            <person name="Shenoy N."/>
            <person name="Sisk P."/>
            <person name="Stolte C."/>
            <person name="Sykes S."/>
            <person name="Walk T."/>
            <person name="White J."/>
            <person name="Yandava C."/>
            <person name="Haas B."/>
            <person name="Nusbaum C."/>
            <person name="Birren B."/>
        </authorList>
    </citation>
    <scope>NUCLEOTIDE SEQUENCE [LARGE SCALE GENOMIC DNA]</scope>
    <source>
        <strain evidence="4">R3-111a-1</strain>
    </source>
</reference>
<dbReference type="GeneID" id="20353152"/>
<dbReference type="EMBL" id="GL385403">
    <property type="protein sequence ID" value="EJT69811.1"/>
    <property type="molecule type" value="Genomic_DNA"/>
</dbReference>
<dbReference type="EnsemblFungi" id="EJT69811">
    <property type="protein sequence ID" value="EJT69811"/>
    <property type="gene ID" value="GGTG_12694"/>
</dbReference>
<gene>
    <name evidence="3" type="primary">20353152</name>
    <name evidence="2" type="ORF">GGTG_12694</name>
</gene>
<name>J3PGR5_GAET3</name>
<protein>
    <submittedName>
        <fullName evidence="2 3">Uncharacterized protein</fullName>
    </submittedName>
</protein>
<evidence type="ECO:0000313" key="2">
    <source>
        <dbReference type="EMBL" id="EJT69811.1"/>
    </source>
</evidence>
<evidence type="ECO:0000256" key="1">
    <source>
        <dbReference type="SAM" id="MobiDB-lite"/>
    </source>
</evidence>
<dbReference type="HOGENOM" id="CLU_1175493_0_0_1"/>
<accession>J3PGR5</accession>
<feature type="compositionally biased region" description="Basic and acidic residues" evidence="1">
    <location>
        <begin position="128"/>
        <end position="145"/>
    </location>
</feature>
<keyword evidence="4" id="KW-1185">Reference proteome</keyword>
<evidence type="ECO:0000313" key="3">
    <source>
        <dbReference type="EnsemblFungi" id="EJT69811"/>
    </source>
</evidence>
<dbReference type="AlphaFoldDB" id="J3PGR5"/>
<reference evidence="2" key="2">
    <citation type="submission" date="2010-07" db="EMBL/GenBank/DDBJ databases">
        <authorList>
            <consortium name="The Broad Institute Genome Sequencing Platform"/>
            <consortium name="Broad Institute Genome Sequencing Center for Infectious Disease"/>
            <person name="Ma L.-J."/>
            <person name="Dead R."/>
            <person name="Young S."/>
            <person name="Zeng Q."/>
            <person name="Koehrsen M."/>
            <person name="Alvarado L."/>
            <person name="Berlin A."/>
            <person name="Chapman S.B."/>
            <person name="Chen Z."/>
            <person name="Freedman E."/>
            <person name="Gellesch M."/>
            <person name="Goldberg J."/>
            <person name="Griggs A."/>
            <person name="Gujja S."/>
            <person name="Heilman E.R."/>
            <person name="Heiman D."/>
            <person name="Hepburn T."/>
            <person name="Howarth C."/>
            <person name="Jen D."/>
            <person name="Larson L."/>
            <person name="Mehta T."/>
            <person name="Neiman D."/>
            <person name="Pearson M."/>
            <person name="Roberts A."/>
            <person name="Saif S."/>
            <person name="Shea T."/>
            <person name="Shenoy N."/>
            <person name="Sisk P."/>
            <person name="Stolte C."/>
            <person name="Sykes S."/>
            <person name="Walk T."/>
            <person name="White J."/>
            <person name="Yandava C."/>
            <person name="Haas B."/>
            <person name="Nusbaum C."/>
            <person name="Birren B."/>
        </authorList>
    </citation>
    <scope>NUCLEOTIDE SEQUENCE</scope>
    <source>
        <strain evidence="2">R3-111a-1</strain>
    </source>
</reference>
<reference evidence="3" key="5">
    <citation type="submission" date="2018-04" db="UniProtKB">
        <authorList>
            <consortium name="EnsemblFungi"/>
        </authorList>
    </citation>
    <scope>IDENTIFICATION</scope>
    <source>
        <strain evidence="3">R3-111a-1</strain>
    </source>
</reference>
<dbReference type="RefSeq" id="XP_009228859.1">
    <property type="nucleotide sequence ID" value="XM_009230595.1"/>
</dbReference>
<dbReference type="eggNOG" id="ENOG502RNA6">
    <property type="taxonomic scope" value="Eukaryota"/>
</dbReference>
<feature type="region of interest" description="Disordered" evidence="1">
    <location>
        <begin position="72"/>
        <end position="236"/>
    </location>
</feature>
<dbReference type="Proteomes" id="UP000006039">
    <property type="component" value="Unassembled WGS sequence"/>
</dbReference>
<dbReference type="STRING" id="644352.J3PGR5"/>
<reference evidence="2" key="3">
    <citation type="submission" date="2010-09" db="EMBL/GenBank/DDBJ databases">
        <title>Annotation of Gaeumannomyces graminis var. tritici R3-111a-1.</title>
        <authorList>
            <consortium name="The Broad Institute Genome Sequencing Platform"/>
            <person name="Ma L.-J."/>
            <person name="Dead R."/>
            <person name="Young S.K."/>
            <person name="Zeng Q."/>
            <person name="Gargeya S."/>
            <person name="Fitzgerald M."/>
            <person name="Haas B."/>
            <person name="Abouelleil A."/>
            <person name="Alvarado L."/>
            <person name="Arachchi H.M."/>
            <person name="Berlin A."/>
            <person name="Brown A."/>
            <person name="Chapman S.B."/>
            <person name="Chen Z."/>
            <person name="Dunbar C."/>
            <person name="Freedman E."/>
            <person name="Gearin G."/>
            <person name="Gellesch M."/>
            <person name="Goldberg J."/>
            <person name="Griggs A."/>
            <person name="Gujja S."/>
            <person name="Heiman D."/>
            <person name="Howarth C."/>
            <person name="Larson L."/>
            <person name="Lui A."/>
            <person name="MacDonald P.J.P."/>
            <person name="Mehta T."/>
            <person name="Montmayeur A."/>
            <person name="Murphy C."/>
            <person name="Neiman D."/>
            <person name="Pearson M."/>
            <person name="Priest M."/>
            <person name="Roberts A."/>
            <person name="Saif S."/>
            <person name="Shea T."/>
            <person name="Shenoy N."/>
            <person name="Sisk P."/>
            <person name="Stolte C."/>
            <person name="Sykes S."/>
            <person name="Yandava C."/>
            <person name="Wortman J."/>
            <person name="Nusbaum C."/>
            <person name="Birren B."/>
        </authorList>
    </citation>
    <scope>NUCLEOTIDE SEQUENCE</scope>
    <source>
        <strain evidence="2">R3-111a-1</strain>
    </source>
</reference>
<feature type="compositionally biased region" description="Pro residues" evidence="1">
    <location>
        <begin position="190"/>
        <end position="210"/>
    </location>
</feature>
<dbReference type="VEuPathDB" id="FungiDB:GGTG_12694"/>
<proteinExistence type="predicted"/>